<dbReference type="NCBIfam" id="TIGR00237">
    <property type="entry name" value="xseA"/>
    <property type="match status" value="1"/>
</dbReference>
<comment type="similarity">
    <text evidence="5 6">Belongs to the XseA family.</text>
</comment>
<evidence type="ECO:0000256" key="2">
    <source>
        <dbReference type="ARBA" id="ARBA00022722"/>
    </source>
</evidence>
<evidence type="ECO:0000313" key="11">
    <source>
        <dbReference type="Proteomes" id="UP000324288"/>
    </source>
</evidence>
<reference evidence="10 11" key="1">
    <citation type="submission" date="2019-04" db="EMBL/GenBank/DDBJ databases">
        <authorList>
            <person name="Seth-Smith MB H."/>
            <person name="Seth-Smith H."/>
        </authorList>
    </citation>
    <scope>NUCLEOTIDE SEQUENCE [LARGE SCALE GENOMIC DNA]</scope>
    <source>
        <strain evidence="10">USB-603019</strain>
    </source>
</reference>
<evidence type="ECO:0000256" key="1">
    <source>
        <dbReference type="ARBA" id="ARBA00022490"/>
    </source>
</evidence>
<comment type="subunit">
    <text evidence="5">Heterooligomer composed of large and small subunits.</text>
</comment>
<evidence type="ECO:0000256" key="5">
    <source>
        <dbReference type="HAMAP-Rule" id="MF_00378"/>
    </source>
</evidence>
<keyword evidence="3 5" id="KW-0378">Hydrolase</keyword>
<gene>
    <name evidence="5 10" type="primary">xseA</name>
    <name evidence="10" type="ORF">LC603019_00394</name>
</gene>
<evidence type="ECO:0000256" key="7">
    <source>
        <dbReference type="SAM" id="MobiDB-lite"/>
    </source>
</evidence>
<feature type="compositionally biased region" description="Low complexity" evidence="7">
    <location>
        <begin position="18"/>
        <end position="31"/>
    </location>
</feature>
<dbReference type="AlphaFoldDB" id="A0A5E3ZVL2"/>
<name>A0A5E3ZVL2_9ACTN</name>
<evidence type="ECO:0000259" key="8">
    <source>
        <dbReference type="Pfam" id="PF02601"/>
    </source>
</evidence>
<keyword evidence="2 5" id="KW-0540">Nuclease</keyword>
<proteinExistence type="inferred from homology"/>
<dbReference type="InterPro" id="IPR025824">
    <property type="entry name" value="OB-fold_nuc-bd_dom"/>
</dbReference>
<comment type="subcellular location">
    <subcellularLocation>
        <location evidence="5 6">Cytoplasm</location>
    </subcellularLocation>
</comment>
<keyword evidence="1 5" id="KW-0963">Cytoplasm</keyword>
<feature type="region of interest" description="Disordered" evidence="7">
    <location>
        <begin position="1"/>
        <end position="40"/>
    </location>
</feature>
<dbReference type="CDD" id="cd04489">
    <property type="entry name" value="ExoVII_LU_OBF"/>
    <property type="match status" value="1"/>
</dbReference>
<dbReference type="GO" id="GO:0003676">
    <property type="term" value="F:nucleic acid binding"/>
    <property type="evidence" value="ECO:0007669"/>
    <property type="project" value="InterPro"/>
</dbReference>
<keyword evidence="4 5" id="KW-0269">Exonuclease</keyword>
<dbReference type="GO" id="GO:0006308">
    <property type="term" value="P:DNA catabolic process"/>
    <property type="evidence" value="ECO:0007669"/>
    <property type="project" value="UniProtKB-UniRule"/>
</dbReference>
<feature type="domain" description="Exonuclease VII large subunit C-terminal" evidence="8">
    <location>
        <begin position="159"/>
        <end position="364"/>
    </location>
</feature>
<dbReference type="GO" id="GO:0005737">
    <property type="term" value="C:cytoplasm"/>
    <property type="evidence" value="ECO:0007669"/>
    <property type="project" value="UniProtKB-SubCell"/>
</dbReference>
<organism evidence="10 11">
    <name type="scientific">Lawsonella clevelandensis</name>
    <dbReference type="NCBI Taxonomy" id="1528099"/>
    <lineage>
        <taxon>Bacteria</taxon>
        <taxon>Bacillati</taxon>
        <taxon>Actinomycetota</taxon>
        <taxon>Actinomycetes</taxon>
        <taxon>Mycobacteriales</taxon>
        <taxon>Lawsonellaceae</taxon>
        <taxon>Lawsonella</taxon>
    </lineage>
</organism>
<dbReference type="InterPro" id="IPR003753">
    <property type="entry name" value="Exonuc_VII_L"/>
</dbReference>
<dbReference type="Pfam" id="PF02601">
    <property type="entry name" value="Exonuc_VII_L"/>
    <property type="match status" value="1"/>
</dbReference>
<sequence>MNPRFTAHSSTERSFTEQSSTAQHAATSASSGRTPAMSADHPYPVREVSSLVASWIDRLGDAWVEGEITQLKLRRQSYYSYFSLRDLAETISLQVTCPSRLLTDGLIGEGSRVIVHGSFTLYKGNGSLSLMAKGLRQAGMGELLARLERLRQQLAAEGLFSNELKRPLPYLPRTIGLITGRNSAAERDVLSVAHTRWPEVQFAVRYATVQGARCVPEVVEQLRLLDADPAVDVIIIARGGGSIEDLLPFSDETLVRAVSCATTPVVSAIGHEPDVPLLDYVADLRAATPTDAAKKVVPDVVTERALVRELQARNAQALRQWVRRERALVDSLTSRPVIALPATLIEPRLQESERARQELQRQMTLILANEENRIATATTQLTALGPLHTLARGYSIVQVQRPTGETAVLRSIDDAPPGAQLRVRASDGVVSAAVLGTQASPRLSTVKEASDGSEE</sequence>
<accession>A0A5E3ZVL2</accession>
<comment type="function">
    <text evidence="5">Bidirectionally degrades single-stranded DNA into large acid-insoluble oligonucleotides, which are then degraded further into small acid-soluble oligonucleotides.</text>
</comment>
<dbReference type="PANTHER" id="PTHR30008:SF0">
    <property type="entry name" value="EXODEOXYRIBONUCLEASE 7 LARGE SUBUNIT"/>
    <property type="match status" value="1"/>
</dbReference>
<evidence type="ECO:0000259" key="9">
    <source>
        <dbReference type="Pfam" id="PF13742"/>
    </source>
</evidence>
<evidence type="ECO:0000313" key="10">
    <source>
        <dbReference type="EMBL" id="VHN99994.1"/>
    </source>
</evidence>
<evidence type="ECO:0000256" key="6">
    <source>
        <dbReference type="RuleBase" id="RU004355"/>
    </source>
</evidence>
<feature type="domain" description="OB-fold nucleic acid binding" evidence="9">
    <location>
        <begin position="44"/>
        <end position="134"/>
    </location>
</feature>
<dbReference type="Proteomes" id="UP000324288">
    <property type="component" value="Chromosome"/>
</dbReference>
<dbReference type="EMBL" id="LR584267">
    <property type="protein sequence ID" value="VHN99994.1"/>
    <property type="molecule type" value="Genomic_DNA"/>
</dbReference>
<dbReference type="GO" id="GO:0009318">
    <property type="term" value="C:exodeoxyribonuclease VII complex"/>
    <property type="evidence" value="ECO:0007669"/>
    <property type="project" value="UniProtKB-UniRule"/>
</dbReference>
<comment type="catalytic activity">
    <reaction evidence="5 6">
        <text>Exonucleolytic cleavage in either 5'- to 3'- or 3'- to 5'-direction to yield nucleoside 5'-phosphates.</text>
        <dbReference type="EC" id="3.1.11.6"/>
    </reaction>
</comment>
<evidence type="ECO:0000256" key="4">
    <source>
        <dbReference type="ARBA" id="ARBA00022839"/>
    </source>
</evidence>
<dbReference type="EC" id="3.1.11.6" evidence="5"/>
<dbReference type="Pfam" id="PF13742">
    <property type="entry name" value="tRNA_anti_2"/>
    <property type="match status" value="1"/>
</dbReference>
<dbReference type="HAMAP" id="MF_00378">
    <property type="entry name" value="Exonuc_7_L"/>
    <property type="match status" value="1"/>
</dbReference>
<dbReference type="PANTHER" id="PTHR30008">
    <property type="entry name" value="EXODEOXYRIBONUCLEASE 7 LARGE SUBUNIT"/>
    <property type="match status" value="1"/>
</dbReference>
<dbReference type="InterPro" id="IPR020579">
    <property type="entry name" value="Exonuc_VII_lsu_C"/>
</dbReference>
<keyword evidence="11" id="KW-1185">Reference proteome</keyword>
<evidence type="ECO:0000256" key="3">
    <source>
        <dbReference type="ARBA" id="ARBA00022801"/>
    </source>
</evidence>
<protein>
    <recommendedName>
        <fullName evidence="5">Exodeoxyribonuclease 7 large subunit</fullName>
        <ecNumber evidence="5">3.1.11.6</ecNumber>
    </recommendedName>
    <alternativeName>
        <fullName evidence="5">Exodeoxyribonuclease VII large subunit</fullName>
        <shortName evidence="5">Exonuclease VII large subunit</shortName>
    </alternativeName>
</protein>
<dbReference type="GO" id="GO:0008855">
    <property type="term" value="F:exodeoxyribonuclease VII activity"/>
    <property type="evidence" value="ECO:0007669"/>
    <property type="project" value="UniProtKB-UniRule"/>
</dbReference>